<dbReference type="InterPro" id="IPR051549">
    <property type="entry name" value="PEP_Utilizing_Enz"/>
</dbReference>
<name>A0A0B4XN97_9GAMM</name>
<dbReference type="RefSeq" id="WP_052269233.1">
    <property type="nucleotide sequence ID" value="NZ_CP004387.1"/>
</dbReference>
<dbReference type="InterPro" id="IPR036637">
    <property type="entry name" value="Phosphohistidine_dom_sf"/>
</dbReference>
<dbReference type="Gene3D" id="3.50.30.10">
    <property type="entry name" value="Phosphohistidine domain"/>
    <property type="match status" value="1"/>
</dbReference>
<dbReference type="KEGG" id="apac:S7S_09130"/>
<dbReference type="AlphaFoldDB" id="A0A0B4XN97"/>
<dbReference type="Gene3D" id="3.30.470.20">
    <property type="entry name" value="ATP-grasp fold, B domain"/>
    <property type="match status" value="1"/>
</dbReference>
<evidence type="ECO:0000259" key="1">
    <source>
        <dbReference type="Pfam" id="PF00391"/>
    </source>
</evidence>
<dbReference type="SUPFAM" id="SSF56059">
    <property type="entry name" value="Glutathione synthetase ATP-binding domain-like"/>
    <property type="match status" value="1"/>
</dbReference>
<dbReference type="STRING" id="391936.S7S_09130"/>
<dbReference type="InterPro" id="IPR008279">
    <property type="entry name" value="PEP-util_enz_mobile_dom"/>
</dbReference>
<dbReference type="HOGENOM" id="CLU_414845_0_0_6"/>
<evidence type="ECO:0000313" key="3">
    <source>
        <dbReference type="Proteomes" id="UP000006764"/>
    </source>
</evidence>
<dbReference type="SUPFAM" id="SSF52009">
    <property type="entry name" value="Phosphohistidine domain"/>
    <property type="match status" value="1"/>
</dbReference>
<reference evidence="2 3" key="1">
    <citation type="journal article" date="2012" name="J. Bacteriol.">
        <title>Genome sequence of an alkane-degrading bacterium, Alcanivorax pacificus type strain W11-5, isolated from deep sea sediment.</title>
        <authorList>
            <person name="Lai Q."/>
            <person name="Shao Z."/>
        </authorList>
    </citation>
    <scope>NUCLEOTIDE SEQUENCE [LARGE SCALE GENOMIC DNA]</scope>
    <source>
        <strain evidence="2 3">W11-5</strain>
    </source>
</reference>
<keyword evidence="3" id="KW-1185">Reference proteome</keyword>
<proteinExistence type="predicted"/>
<dbReference type="Pfam" id="PF00391">
    <property type="entry name" value="PEP-utilizers"/>
    <property type="match status" value="1"/>
</dbReference>
<evidence type="ECO:0000313" key="2">
    <source>
        <dbReference type="EMBL" id="AJD48240.1"/>
    </source>
</evidence>
<dbReference type="Proteomes" id="UP000006764">
    <property type="component" value="Chromosome"/>
</dbReference>
<sequence>MTALIEPLLPAADAAAERVQQWAAMGLPVPPSWRVRGDAVRSMGAGELADALAAAAGGNDERYWVLHQGPATPGSQRESLLNLDSDRALAAALLQLFHRPDAPAQVIVQSLPARQAAGVLFTRHPVRQDLEHIVVEGVVEHAGSDPARLILHRDGHVAFSSQDDPLGQCVGAPPFTQLADHLRSRFDRPQAGEWIYDGRQLWLVQTLPVGSLPRPDEAWSRRAGFGLWQQAVSPLWYTLAGRWLKTAFWRPLGERLGWRELGNIEPYRRQHSHIYSNSRFFQRLLDEGRPEMNEAMPPAWRPVTPPAPRGRHWRRDGLRPWLAGRQLRNLSNQLQRLGTSDPALADLEGQWRRLMQLDRLGEALAAIEGWLAYCQAPDAHGGDAAARLGHLLPPAHRDALIALGEGSALPDGAGLGADPVMPRFGEQPPELARLLDVPADRLARLSALSRSMPGLAAQAAGLREQLGSALRRLLLGMGQVLVARGRLVRDEDIFFVYFDELWLLWQEQGSRRPDAETLGSRKVRFLTDAYQGAPDWIIDQIAYGARLDQRERPVLNGRALVPGKASGPARLVHSGWALSQVQPGDVLVLDQCDSGWLPWLCLASGLVLCGHDPDQPAALLARLLGIPCIIGVDDAMHCLVSDSLLQLDSAAGVITRAGPTT</sequence>
<protein>
    <recommendedName>
        <fullName evidence="1">PEP-utilising enzyme mobile domain-containing protein</fullName>
    </recommendedName>
</protein>
<accession>A0A0B4XN97</accession>
<dbReference type="PANTHER" id="PTHR43615">
    <property type="entry name" value="PHOSPHOENOLPYRUVATE SYNTHASE-RELATED"/>
    <property type="match status" value="1"/>
</dbReference>
<dbReference type="GO" id="GO:0016772">
    <property type="term" value="F:transferase activity, transferring phosphorus-containing groups"/>
    <property type="evidence" value="ECO:0007669"/>
    <property type="project" value="InterPro"/>
</dbReference>
<gene>
    <name evidence="2" type="ORF">S7S_09130</name>
</gene>
<feature type="domain" description="PEP-utilising enzyme mobile" evidence="1">
    <location>
        <begin position="582"/>
        <end position="652"/>
    </location>
</feature>
<dbReference type="PANTHER" id="PTHR43615:SF1">
    <property type="entry name" value="PPDK_N DOMAIN-CONTAINING PROTEIN"/>
    <property type="match status" value="1"/>
</dbReference>
<dbReference type="OrthoDB" id="9765468at2"/>
<organism evidence="2 3">
    <name type="scientific">Isoalcanivorax pacificus W11-5</name>
    <dbReference type="NCBI Taxonomy" id="391936"/>
    <lineage>
        <taxon>Bacteria</taxon>
        <taxon>Pseudomonadati</taxon>
        <taxon>Pseudomonadota</taxon>
        <taxon>Gammaproteobacteria</taxon>
        <taxon>Oceanospirillales</taxon>
        <taxon>Alcanivoracaceae</taxon>
        <taxon>Isoalcanivorax</taxon>
    </lineage>
</organism>
<dbReference type="EMBL" id="CP004387">
    <property type="protein sequence ID" value="AJD48240.1"/>
    <property type="molecule type" value="Genomic_DNA"/>
</dbReference>